<evidence type="ECO:0000313" key="5">
    <source>
        <dbReference type="EMBL" id="GII41969.1"/>
    </source>
</evidence>
<keyword evidence="6" id="KW-1185">Reference proteome</keyword>
<gene>
    <name evidence="5" type="ORF">Pph01_69720</name>
</gene>
<feature type="domain" description="HTH tetR-type" evidence="4">
    <location>
        <begin position="28"/>
        <end position="88"/>
    </location>
</feature>
<dbReference type="Gene3D" id="1.10.357.10">
    <property type="entry name" value="Tetracycline Repressor, domain 2"/>
    <property type="match status" value="1"/>
</dbReference>
<dbReference type="AlphaFoldDB" id="A0A8J3UGN8"/>
<evidence type="ECO:0000256" key="1">
    <source>
        <dbReference type="ARBA" id="ARBA00023125"/>
    </source>
</evidence>
<accession>A0A8J3UGN8</accession>
<dbReference type="InterPro" id="IPR001647">
    <property type="entry name" value="HTH_TetR"/>
</dbReference>
<sequence>MDEVDEQRAEHSGTEVATQRRRRQERALRRREALLSAAADLLGEGGFAAATHRAVARRAGIPLAATTYYFTGRDELLAQAFALLVERELADMRQSLETLRERSPEVLADRLATVYAVDRPRQLGLWELYLQAGRDPALQDVARAWTDGCDEIVASVLERAGYSCGRSEVRFITTVLSGLWLEDIVEARPEGRERARDVVARALMAIS</sequence>
<feature type="DNA-binding region" description="H-T-H motif" evidence="2">
    <location>
        <begin position="51"/>
        <end position="70"/>
    </location>
</feature>
<protein>
    <submittedName>
        <fullName evidence="5">TetR family transcriptional regulator</fullName>
    </submittedName>
</protein>
<reference evidence="5 6" key="1">
    <citation type="submission" date="2021-01" db="EMBL/GenBank/DDBJ databases">
        <title>Whole genome shotgun sequence of Planotetraspora phitsanulokensis NBRC 104273.</title>
        <authorList>
            <person name="Komaki H."/>
            <person name="Tamura T."/>
        </authorList>
    </citation>
    <scope>NUCLEOTIDE SEQUENCE [LARGE SCALE GENOMIC DNA]</scope>
    <source>
        <strain evidence="5 6">NBRC 104273</strain>
    </source>
</reference>
<dbReference type="PANTHER" id="PTHR30055:SF231">
    <property type="entry name" value="TRANSCRIPTIONAL REGULATORY PROTEIN (PROBABLY DEOR-FAMILY)-RELATED"/>
    <property type="match status" value="1"/>
</dbReference>
<dbReference type="SUPFAM" id="SSF48498">
    <property type="entry name" value="Tetracyclin repressor-like, C-terminal domain"/>
    <property type="match status" value="1"/>
</dbReference>
<dbReference type="GO" id="GO:0000976">
    <property type="term" value="F:transcription cis-regulatory region binding"/>
    <property type="evidence" value="ECO:0007669"/>
    <property type="project" value="TreeGrafter"/>
</dbReference>
<dbReference type="PRINTS" id="PR00455">
    <property type="entry name" value="HTHTETR"/>
</dbReference>
<dbReference type="SUPFAM" id="SSF46689">
    <property type="entry name" value="Homeodomain-like"/>
    <property type="match status" value="1"/>
</dbReference>
<dbReference type="Proteomes" id="UP000622547">
    <property type="component" value="Unassembled WGS sequence"/>
</dbReference>
<dbReference type="Pfam" id="PF00440">
    <property type="entry name" value="TetR_N"/>
    <property type="match status" value="1"/>
</dbReference>
<organism evidence="5 6">
    <name type="scientific">Planotetraspora phitsanulokensis</name>
    <dbReference type="NCBI Taxonomy" id="575192"/>
    <lineage>
        <taxon>Bacteria</taxon>
        <taxon>Bacillati</taxon>
        <taxon>Actinomycetota</taxon>
        <taxon>Actinomycetes</taxon>
        <taxon>Streptosporangiales</taxon>
        <taxon>Streptosporangiaceae</taxon>
        <taxon>Planotetraspora</taxon>
    </lineage>
</organism>
<proteinExistence type="predicted"/>
<evidence type="ECO:0000256" key="3">
    <source>
        <dbReference type="SAM" id="MobiDB-lite"/>
    </source>
</evidence>
<evidence type="ECO:0000256" key="2">
    <source>
        <dbReference type="PROSITE-ProRule" id="PRU00335"/>
    </source>
</evidence>
<evidence type="ECO:0000259" key="4">
    <source>
        <dbReference type="PROSITE" id="PS50977"/>
    </source>
</evidence>
<comment type="caution">
    <text evidence="5">The sequence shown here is derived from an EMBL/GenBank/DDBJ whole genome shotgun (WGS) entry which is preliminary data.</text>
</comment>
<feature type="region of interest" description="Disordered" evidence="3">
    <location>
        <begin position="1"/>
        <end position="23"/>
    </location>
</feature>
<dbReference type="Pfam" id="PF17940">
    <property type="entry name" value="TetR_C_31"/>
    <property type="match status" value="1"/>
</dbReference>
<keyword evidence="1 2" id="KW-0238">DNA-binding</keyword>
<dbReference type="EMBL" id="BOOP01000037">
    <property type="protein sequence ID" value="GII41969.1"/>
    <property type="molecule type" value="Genomic_DNA"/>
</dbReference>
<dbReference type="PANTHER" id="PTHR30055">
    <property type="entry name" value="HTH-TYPE TRANSCRIPTIONAL REGULATOR RUTR"/>
    <property type="match status" value="1"/>
</dbReference>
<evidence type="ECO:0000313" key="6">
    <source>
        <dbReference type="Proteomes" id="UP000622547"/>
    </source>
</evidence>
<dbReference type="InterPro" id="IPR009057">
    <property type="entry name" value="Homeodomain-like_sf"/>
</dbReference>
<dbReference type="InterPro" id="IPR050109">
    <property type="entry name" value="HTH-type_TetR-like_transc_reg"/>
</dbReference>
<name>A0A8J3UGN8_9ACTN</name>
<dbReference type="PROSITE" id="PS50977">
    <property type="entry name" value="HTH_TETR_2"/>
    <property type="match status" value="1"/>
</dbReference>
<feature type="compositionally biased region" description="Basic and acidic residues" evidence="3">
    <location>
        <begin position="1"/>
        <end position="13"/>
    </location>
</feature>
<dbReference type="InterPro" id="IPR041583">
    <property type="entry name" value="TetR_C_31"/>
</dbReference>
<dbReference type="InterPro" id="IPR036271">
    <property type="entry name" value="Tet_transcr_reg_TetR-rel_C_sf"/>
</dbReference>
<dbReference type="GO" id="GO:0003700">
    <property type="term" value="F:DNA-binding transcription factor activity"/>
    <property type="evidence" value="ECO:0007669"/>
    <property type="project" value="TreeGrafter"/>
</dbReference>